<dbReference type="CDD" id="cd00207">
    <property type="entry name" value="fer2"/>
    <property type="match status" value="1"/>
</dbReference>
<evidence type="ECO:0000256" key="5">
    <source>
        <dbReference type="ARBA" id="ARBA00022982"/>
    </source>
</evidence>
<dbReference type="PANTHER" id="PTHR43112:SF3">
    <property type="entry name" value="FERREDOXIN-2, CHLOROPLASTIC"/>
    <property type="match status" value="1"/>
</dbReference>
<keyword evidence="4" id="KW-0479">Metal-binding</keyword>
<evidence type="ECO:0000256" key="6">
    <source>
        <dbReference type="ARBA" id="ARBA00023004"/>
    </source>
</evidence>
<dbReference type="EMBL" id="AOIB01000018">
    <property type="protein sequence ID" value="ELY58785.1"/>
    <property type="molecule type" value="Genomic_DNA"/>
</dbReference>
<dbReference type="OrthoDB" id="235534at2157"/>
<dbReference type="RefSeq" id="WP_005555128.1">
    <property type="nucleotide sequence ID" value="NZ_AOIB01000018.1"/>
</dbReference>
<evidence type="ECO:0000313" key="11">
    <source>
        <dbReference type="EMBL" id="ELY58785.1"/>
    </source>
</evidence>
<proteinExistence type="inferred from homology"/>
<dbReference type="Pfam" id="PF00111">
    <property type="entry name" value="Fer2"/>
    <property type="match status" value="1"/>
</dbReference>
<feature type="domain" description="2Fe-2S ferredoxin-type" evidence="10">
    <location>
        <begin position="5"/>
        <end position="123"/>
    </location>
</feature>
<keyword evidence="2" id="KW-0813">Transport</keyword>
<dbReference type="GO" id="GO:0046872">
    <property type="term" value="F:metal ion binding"/>
    <property type="evidence" value="ECO:0007669"/>
    <property type="project" value="UniProtKB-KW"/>
</dbReference>
<evidence type="ECO:0000256" key="1">
    <source>
        <dbReference type="ARBA" id="ARBA00007874"/>
    </source>
</evidence>
<evidence type="ECO:0000256" key="2">
    <source>
        <dbReference type="ARBA" id="ARBA00022448"/>
    </source>
</evidence>
<comment type="caution">
    <text evidence="11">The sequence shown here is derived from an EMBL/GenBank/DDBJ whole genome shotgun (WGS) entry which is preliminary data.</text>
</comment>
<evidence type="ECO:0000259" key="10">
    <source>
        <dbReference type="PROSITE" id="PS51085"/>
    </source>
</evidence>
<dbReference type="SUPFAM" id="SSF54292">
    <property type="entry name" value="2Fe-2S ferredoxin-like"/>
    <property type="match status" value="1"/>
</dbReference>
<dbReference type="Proteomes" id="UP000011688">
    <property type="component" value="Unassembled WGS sequence"/>
</dbReference>
<evidence type="ECO:0000256" key="3">
    <source>
        <dbReference type="ARBA" id="ARBA00022714"/>
    </source>
</evidence>
<keyword evidence="3" id="KW-0001">2Fe-2S</keyword>
<dbReference type="GO" id="GO:0051537">
    <property type="term" value="F:2 iron, 2 sulfur cluster binding"/>
    <property type="evidence" value="ECO:0007669"/>
    <property type="project" value="UniProtKB-KW"/>
</dbReference>
<dbReference type="Gene3D" id="3.10.20.30">
    <property type="match status" value="1"/>
</dbReference>
<gene>
    <name evidence="11" type="ORF">C491_08193</name>
</gene>
<dbReference type="PROSITE" id="PS51085">
    <property type="entry name" value="2FE2S_FER_2"/>
    <property type="match status" value="1"/>
</dbReference>
<dbReference type="InterPro" id="IPR001041">
    <property type="entry name" value="2Fe-2S_ferredoxin-type"/>
</dbReference>
<keyword evidence="5" id="KW-0249">Electron transport</keyword>
<evidence type="ECO:0000313" key="12">
    <source>
        <dbReference type="Proteomes" id="UP000011688"/>
    </source>
</evidence>
<name>L9XAN5_9EURY</name>
<comment type="cofactor">
    <cofactor evidence="8">
        <name>[2Fe-2S] cluster</name>
        <dbReference type="ChEBI" id="CHEBI:190135"/>
    </cofactor>
</comment>
<dbReference type="InterPro" id="IPR036010">
    <property type="entry name" value="2Fe-2S_ferredoxin-like_sf"/>
</dbReference>
<keyword evidence="7" id="KW-0411">Iron-sulfur</keyword>
<evidence type="ECO:0000256" key="9">
    <source>
        <dbReference type="SAM" id="MobiDB-lite"/>
    </source>
</evidence>
<feature type="region of interest" description="Disordered" evidence="9">
    <location>
        <begin position="58"/>
        <end position="80"/>
    </location>
</feature>
<evidence type="ECO:0000256" key="7">
    <source>
        <dbReference type="ARBA" id="ARBA00023014"/>
    </source>
</evidence>
<protein>
    <submittedName>
        <fullName evidence="11">Ferredoxin</fullName>
    </submittedName>
</protein>
<dbReference type="InterPro" id="IPR012675">
    <property type="entry name" value="Beta-grasp_dom_sf"/>
</dbReference>
<dbReference type="PANTHER" id="PTHR43112">
    <property type="entry name" value="FERREDOXIN"/>
    <property type="match status" value="1"/>
</dbReference>
<reference evidence="11 12" key="1">
    <citation type="journal article" date="2014" name="PLoS Genet.">
        <title>Phylogenetically driven sequencing of extremely halophilic archaea reveals strategies for static and dynamic osmo-response.</title>
        <authorList>
            <person name="Becker E.A."/>
            <person name="Seitzer P.M."/>
            <person name="Tritt A."/>
            <person name="Larsen D."/>
            <person name="Krusor M."/>
            <person name="Yao A.I."/>
            <person name="Wu D."/>
            <person name="Madern D."/>
            <person name="Eisen J.A."/>
            <person name="Darling A.E."/>
            <person name="Facciotti M.T."/>
        </authorList>
    </citation>
    <scope>NUCLEOTIDE SEQUENCE [LARGE SCALE GENOMIC DNA]</scope>
    <source>
        <strain evidence="11 12">DSM 10524</strain>
    </source>
</reference>
<dbReference type="AlphaFoldDB" id="L9XAN5"/>
<evidence type="ECO:0000256" key="4">
    <source>
        <dbReference type="ARBA" id="ARBA00022723"/>
    </source>
</evidence>
<keyword evidence="6" id="KW-0408">Iron</keyword>
<comment type="similarity">
    <text evidence="1">Belongs to the 2Fe2S plant-type ferredoxin family.</text>
</comment>
<sequence length="133" mass="14112">MTETYAVTLERADGSDRTIEVGSGETVLEASERTDRAVPFGCRTGACGTCAGRLLEVDGTRDGEGGDDGQTSDGTEGSATVADAFAYRREPRALKPRHRESGYVLLCIATPRADCRVAVGSRARSGLVDNPWK</sequence>
<dbReference type="InterPro" id="IPR006058">
    <property type="entry name" value="2Fe2S_fd_BS"/>
</dbReference>
<accession>L9XAN5</accession>
<evidence type="ECO:0000256" key="8">
    <source>
        <dbReference type="ARBA" id="ARBA00034078"/>
    </source>
</evidence>
<dbReference type="eggNOG" id="arCOG02842">
    <property type="taxonomic scope" value="Archaea"/>
</dbReference>
<dbReference type="STRING" id="1227497.C491_08193"/>
<dbReference type="PROSITE" id="PS00197">
    <property type="entry name" value="2FE2S_FER_1"/>
    <property type="match status" value="1"/>
</dbReference>
<keyword evidence="12" id="KW-1185">Reference proteome</keyword>
<organism evidence="11 12">
    <name type="scientific">Natronococcus amylolyticus DSM 10524</name>
    <dbReference type="NCBI Taxonomy" id="1227497"/>
    <lineage>
        <taxon>Archaea</taxon>
        <taxon>Methanobacteriati</taxon>
        <taxon>Methanobacteriota</taxon>
        <taxon>Stenosarchaea group</taxon>
        <taxon>Halobacteria</taxon>
        <taxon>Halobacteriales</taxon>
        <taxon>Natrialbaceae</taxon>
        <taxon>Natronococcus</taxon>
    </lineage>
</organism>